<sequence>MTTCCSWCLVSPAIWDVWRWGVVQDGRASAQSALGLQNYLFPLFSTSLVCLRVRTIEVRELAAGGLEFDAMLLGCLFALSVSAFTMFHSLVRHFEGLCITFSLKIICAMHGR</sequence>
<keyword evidence="2" id="KW-1185">Reference proteome</keyword>
<evidence type="ECO:0000313" key="2">
    <source>
        <dbReference type="Proteomes" id="UP000800235"/>
    </source>
</evidence>
<dbReference type="AlphaFoldDB" id="A0A9P4U261"/>
<name>A0A9P4U261_9PEZI</name>
<dbReference type="Proteomes" id="UP000800235">
    <property type="component" value="Unassembled WGS sequence"/>
</dbReference>
<dbReference type="EMBL" id="MU007016">
    <property type="protein sequence ID" value="KAF2434495.1"/>
    <property type="molecule type" value="Genomic_DNA"/>
</dbReference>
<evidence type="ECO:0000313" key="1">
    <source>
        <dbReference type="EMBL" id="KAF2434495.1"/>
    </source>
</evidence>
<comment type="caution">
    <text evidence="1">The sequence shown here is derived from an EMBL/GenBank/DDBJ whole genome shotgun (WGS) entry which is preliminary data.</text>
</comment>
<accession>A0A9P4U261</accession>
<gene>
    <name evidence="1" type="ORF">EJ08DRAFT_468850</name>
</gene>
<protein>
    <submittedName>
        <fullName evidence="1">Uncharacterized protein</fullName>
    </submittedName>
</protein>
<organism evidence="1 2">
    <name type="scientific">Tothia fuscella</name>
    <dbReference type="NCBI Taxonomy" id="1048955"/>
    <lineage>
        <taxon>Eukaryota</taxon>
        <taxon>Fungi</taxon>
        <taxon>Dikarya</taxon>
        <taxon>Ascomycota</taxon>
        <taxon>Pezizomycotina</taxon>
        <taxon>Dothideomycetes</taxon>
        <taxon>Pleosporomycetidae</taxon>
        <taxon>Venturiales</taxon>
        <taxon>Cylindrosympodiaceae</taxon>
        <taxon>Tothia</taxon>
    </lineage>
</organism>
<proteinExistence type="predicted"/>
<reference evidence="1" key="1">
    <citation type="journal article" date="2020" name="Stud. Mycol.">
        <title>101 Dothideomycetes genomes: a test case for predicting lifestyles and emergence of pathogens.</title>
        <authorList>
            <person name="Haridas S."/>
            <person name="Albert R."/>
            <person name="Binder M."/>
            <person name="Bloem J."/>
            <person name="Labutti K."/>
            <person name="Salamov A."/>
            <person name="Andreopoulos B."/>
            <person name="Baker S."/>
            <person name="Barry K."/>
            <person name="Bills G."/>
            <person name="Bluhm B."/>
            <person name="Cannon C."/>
            <person name="Castanera R."/>
            <person name="Culley D."/>
            <person name="Daum C."/>
            <person name="Ezra D."/>
            <person name="Gonzalez J."/>
            <person name="Henrissat B."/>
            <person name="Kuo A."/>
            <person name="Liang C."/>
            <person name="Lipzen A."/>
            <person name="Lutzoni F."/>
            <person name="Magnuson J."/>
            <person name="Mondo S."/>
            <person name="Nolan M."/>
            <person name="Ohm R."/>
            <person name="Pangilinan J."/>
            <person name="Park H.-J."/>
            <person name="Ramirez L."/>
            <person name="Alfaro M."/>
            <person name="Sun H."/>
            <person name="Tritt A."/>
            <person name="Yoshinaga Y."/>
            <person name="Zwiers L.-H."/>
            <person name="Turgeon B."/>
            <person name="Goodwin S."/>
            <person name="Spatafora J."/>
            <person name="Crous P."/>
            <person name="Grigoriev I."/>
        </authorList>
    </citation>
    <scope>NUCLEOTIDE SEQUENCE</scope>
    <source>
        <strain evidence="1">CBS 130266</strain>
    </source>
</reference>